<feature type="domain" description="Mannose-6-phosphate isomerase cupin" evidence="6">
    <location>
        <begin position="173"/>
        <end position="247"/>
    </location>
</feature>
<gene>
    <name evidence="7" type="ORF">AYR59_01645</name>
</gene>
<evidence type="ECO:0000256" key="2">
    <source>
        <dbReference type="ARBA" id="ARBA00022833"/>
    </source>
</evidence>
<feature type="domain" description="Phosphomannose isomerase type I catalytic" evidence="5">
    <location>
        <begin position="6"/>
        <end position="45"/>
    </location>
</feature>
<dbReference type="CDD" id="cd07010">
    <property type="entry name" value="cupin_PMI_type_I_N_bac"/>
    <property type="match status" value="1"/>
</dbReference>
<name>A0AB33BBT8_9LACO</name>
<evidence type="ECO:0000313" key="8">
    <source>
        <dbReference type="Proteomes" id="UP000093346"/>
    </source>
</evidence>
<dbReference type="PANTHER" id="PTHR42742">
    <property type="entry name" value="TRANSCRIPTIONAL REPRESSOR MPRA"/>
    <property type="match status" value="1"/>
</dbReference>
<reference evidence="7 8" key="1">
    <citation type="submission" date="2016-03" db="EMBL/GenBank/DDBJ databases">
        <title>Pediococcus and Lactobacillus from brewery environment - whole genome sequencing and assembly.</title>
        <authorList>
            <person name="Behr J."/>
            <person name="Geissler A.J."/>
            <person name="Vogel R.F."/>
        </authorList>
    </citation>
    <scope>NUCLEOTIDE SEQUENCE [LARGE SCALE GENOMIC DNA]</scope>
    <source>
        <strain evidence="7 8">TMW 1.481</strain>
    </source>
</reference>
<dbReference type="KEGG" id="lle:AYR59_01645"/>
<dbReference type="InterPro" id="IPR046457">
    <property type="entry name" value="PMI_typeI_cat"/>
</dbReference>
<dbReference type="EMBL" id="CP014907">
    <property type="protein sequence ID" value="ANZ59812.1"/>
    <property type="molecule type" value="Genomic_DNA"/>
</dbReference>
<keyword evidence="2" id="KW-0862">Zinc</keyword>
<keyword evidence="1" id="KW-0479">Metal-binding</keyword>
<dbReference type="Proteomes" id="UP000093346">
    <property type="component" value="Chromosome"/>
</dbReference>
<evidence type="ECO:0000256" key="4">
    <source>
        <dbReference type="ARBA" id="ARBA00030762"/>
    </source>
</evidence>
<dbReference type="PANTHER" id="PTHR42742:SF3">
    <property type="entry name" value="FRUCTOKINASE"/>
    <property type="match status" value="1"/>
</dbReference>
<dbReference type="GO" id="GO:0004476">
    <property type="term" value="F:mannose-6-phosphate isomerase activity"/>
    <property type="evidence" value="ECO:0007669"/>
    <property type="project" value="InterPro"/>
</dbReference>
<dbReference type="InterPro" id="IPR014710">
    <property type="entry name" value="RmlC-like_jellyroll"/>
</dbReference>
<dbReference type="InterPro" id="IPR011051">
    <property type="entry name" value="RmlC_Cupin_sf"/>
</dbReference>
<evidence type="ECO:0000259" key="6">
    <source>
        <dbReference type="Pfam" id="PF21621"/>
    </source>
</evidence>
<proteinExistence type="predicted"/>
<protein>
    <recommendedName>
        <fullName evidence="3">Phosphohexomutase</fullName>
    </recommendedName>
    <alternativeName>
        <fullName evidence="4">Phosphomannose isomerase</fullName>
    </alternativeName>
</protein>
<evidence type="ECO:0000256" key="3">
    <source>
        <dbReference type="ARBA" id="ARBA00029741"/>
    </source>
</evidence>
<dbReference type="Pfam" id="PF20511">
    <property type="entry name" value="PMI_typeI_cat"/>
    <property type="match status" value="1"/>
</dbReference>
<evidence type="ECO:0000313" key="7">
    <source>
        <dbReference type="EMBL" id="ANZ59812.1"/>
    </source>
</evidence>
<keyword evidence="7" id="KW-0413">Isomerase</keyword>
<dbReference type="Gene3D" id="2.60.120.10">
    <property type="entry name" value="Jelly Rolls"/>
    <property type="match status" value="2"/>
</dbReference>
<sequence length="249" mass="27888">MFDNHRSNQTFPLLVKMLDAKENLSIQVHPNDENANKYFSEPNGKTECWYILAAKPDSVAYYGHNAQTAAEMKSAIQQHQLEKILTTISVKPGDLIYVPAGTLHALGAGIVALEVEQSSDNTLRFYDFDRVDPETGEQRPLNIKDAIAVTNFPNIVPSQDMTNPIQDTHNQAITSILRSKYFTLKRINVDGETNITSHHYSINVVISGSGTLSDDKQEYQIKKGDTFIMPTPITNYQFNGKLTLIQVTE</sequence>
<evidence type="ECO:0000256" key="1">
    <source>
        <dbReference type="ARBA" id="ARBA00022723"/>
    </source>
</evidence>
<organism evidence="7 8">
    <name type="scientific">Fructilactobacillus lindneri</name>
    <dbReference type="NCBI Taxonomy" id="53444"/>
    <lineage>
        <taxon>Bacteria</taxon>
        <taxon>Bacillati</taxon>
        <taxon>Bacillota</taxon>
        <taxon>Bacilli</taxon>
        <taxon>Lactobacillales</taxon>
        <taxon>Lactobacillaceae</taxon>
        <taxon>Fructilactobacillus</taxon>
    </lineage>
</organism>
<evidence type="ECO:0000259" key="5">
    <source>
        <dbReference type="Pfam" id="PF20511"/>
    </source>
</evidence>
<dbReference type="Pfam" id="PF21621">
    <property type="entry name" value="MPI_cupin_dom"/>
    <property type="match status" value="1"/>
</dbReference>
<dbReference type="AlphaFoldDB" id="A0AB33BBT8"/>
<dbReference type="SUPFAM" id="SSF51182">
    <property type="entry name" value="RmlC-like cupins"/>
    <property type="match status" value="1"/>
</dbReference>
<dbReference type="InterPro" id="IPR051804">
    <property type="entry name" value="Carb_Metab_Reg_Kinase/Isom"/>
</dbReference>
<dbReference type="GO" id="GO:0008270">
    <property type="term" value="F:zinc ion binding"/>
    <property type="evidence" value="ECO:0007669"/>
    <property type="project" value="InterPro"/>
</dbReference>
<accession>A0AB33BBT8</accession>
<dbReference type="InterPro" id="IPR049071">
    <property type="entry name" value="MPI_cupin_dom"/>
</dbReference>